<keyword evidence="10" id="KW-0769">Symport</keyword>
<dbReference type="PROSITE" id="PS00754">
    <property type="entry name" value="NA_NEUROTRAN_SYMP_2"/>
    <property type="match status" value="1"/>
</dbReference>
<evidence type="ECO:0000256" key="5">
    <source>
        <dbReference type="ARBA" id="ARBA00022989"/>
    </source>
</evidence>
<name>A0A7I8W401_9ANNE</name>
<dbReference type="SUPFAM" id="SSF161070">
    <property type="entry name" value="SNF-like"/>
    <property type="match status" value="1"/>
</dbReference>
<evidence type="ECO:0000256" key="11">
    <source>
        <dbReference type="SAM" id="MobiDB-lite"/>
    </source>
</evidence>
<evidence type="ECO:0000313" key="14">
    <source>
        <dbReference type="Proteomes" id="UP000549394"/>
    </source>
</evidence>
<keyword evidence="5 12" id="KW-1133">Transmembrane helix</keyword>
<feature type="binding site" evidence="8">
    <location>
        <position position="315"/>
    </location>
    <ligand>
        <name>Na(+)</name>
        <dbReference type="ChEBI" id="CHEBI:29101"/>
        <label>1</label>
    </ligand>
</feature>
<feature type="transmembrane region" description="Helical" evidence="12">
    <location>
        <begin position="526"/>
        <end position="548"/>
    </location>
</feature>
<feature type="transmembrane region" description="Helical" evidence="12">
    <location>
        <begin position="280"/>
        <end position="297"/>
    </location>
</feature>
<reference evidence="13 14" key="1">
    <citation type="submission" date="2020-08" db="EMBL/GenBank/DDBJ databases">
        <authorList>
            <person name="Hejnol A."/>
        </authorList>
    </citation>
    <scope>NUCLEOTIDE SEQUENCE [LARGE SCALE GENOMIC DNA]</scope>
</reference>
<feature type="binding site" evidence="8">
    <location>
        <position position="41"/>
    </location>
    <ligand>
        <name>Na(+)</name>
        <dbReference type="ChEBI" id="CHEBI:29101"/>
        <label>1</label>
    </ligand>
</feature>
<evidence type="ECO:0000256" key="2">
    <source>
        <dbReference type="ARBA" id="ARBA00006459"/>
    </source>
</evidence>
<dbReference type="PRINTS" id="PR00176">
    <property type="entry name" value="NANEUSMPORT"/>
</dbReference>
<dbReference type="Proteomes" id="UP000549394">
    <property type="component" value="Unassembled WGS sequence"/>
</dbReference>
<keyword evidence="8" id="KW-0479">Metal-binding</keyword>
<feature type="binding site" evidence="8">
    <location>
        <position position="384"/>
    </location>
    <ligand>
        <name>Na(+)</name>
        <dbReference type="ChEBI" id="CHEBI:29101"/>
        <label>1</label>
    </ligand>
</feature>
<evidence type="ECO:0000256" key="8">
    <source>
        <dbReference type="PIRSR" id="PIRSR600175-1"/>
    </source>
</evidence>
<dbReference type="GO" id="GO:0089718">
    <property type="term" value="P:amino acid import across plasma membrane"/>
    <property type="evidence" value="ECO:0007669"/>
    <property type="project" value="TreeGrafter"/>
</dbReference>
<evidence type="ECO:0000256" key="1">
    <source>
        <dbReference type="ARBA" id="ARBA00004141"/>
    </source>
</evidence>
<dbReference type="PANTHER" id="PTHR11616:SF321">
    <property type="entry name" value="SODIUM-DEPENDENT NUTRIENT AMINO ACID TRANSPORTER 1-RELATED"/>
    <property type="match status" value="1"/>
</dbReference>
<evidence type="ECO:0000256" key="12">
    <source>
        <dbReference type="SAM" id="Phobius"/>
    </source>
</evidence>
<evidence type="ECO:0000256" key="10">
    <source>
        <dbReference type="RuleBase" id="RU003732"/>
    </source>
</evidence>
<feature type="binding site" evidence="8">
    <location>
        <position position="46"/>
    </location>
    <ligand>
        <name>Na(+)</name>
        <dbReference type="ChEBI" id="CHEBI:29101"/>
        <label>1</label>
    </ligand>
</feature>
<protein>
    <recommendedName>
        <fullName evidence="10">Transporter</fullName>
    </recommendedName>
</protein>
<evidence type="ECO:0000256" key="9">
    <source>
        <dbReference type="PIRSR" id="PIRSR600175-2"/>
    </source>
</evidence>
<dbReference type="PROSITE" id="PS00610">
    <property type="entry name" value="NA_NEUROTRAN_SYMP_1"/>
    <property type="match status" value="1"/>
</dbReference>
<comment type="subcellular location">
    <subcellularLocation>
        <location evidence="1">Membrane</location>
        <topology evidence="1">Multi-pass membrane protein</topology>
    </subcellularLocation>
</comment>
<keyword evidence="3 10" id="KW-0813">Transport</keyword>
<evidence type="ECO:0000256" key="4">
    <source>
        <dbReference type="ARBA" id="ARBA00022692"/>
    </source>
</evidence>
<feature type="disulfide bond" evidence="9">
    <location>
        <begin position="144"/>
        <end position="153"/>
    </location>
</feature>
<evidence type="ECO:0000256" key="3">
    <source>
        <dbReference type="ARBA" id="ARBA00022448"/>
    </source>
</evidence>
<feature type="transmembrane region" description="Helical" evidence="12">
    <location>
        <begin position="62"/>
        <end position="84"/>
    </location>
</feature>
<feature type="transmembrane region" description="Helical" evidence="12">
    <location>
        <begin position="484"/>
        <end position="506"/>
    </location>
</feature>
<dbReference type="InterPro" id="IPR000175">
    <property type="entry name" value="Na/ntran_symport"/>
</dbReference>
<feature type="transmembrane region" description="Helical" evidence="12">
    <location>
        <begin position="227"/>
        <end position="248"/>
    </location>
</feature>
<feature type="binding site" evidence="8">
    <location>
        <position position="380"/>
    </location>
    <ligand>
        <name>Na(+)</name>
        <dbReference type="ChEBI" id="CHEBI:29101"/>
        <label>1</label>
    </ligand>
</feature>
<evidence type="ECO:0000256" key="6">
    <source>
        <dbReference type="ARBA" id="ARBA00023136"/>
    </source>
</evidence>
<feature type="binding site" evidence="8">
    <location>
        <position position="283"/>
    </location>
    <ligand>
        <name>Na(+)</name>
        <dbReference type="ChEBI" id="CHEBI:29101"/>
        <label>1</label>
    </ligand>
</feature>
<dbReference type="AlphaFoldDB" id="A0A7I8W401"/>
<feature type="region of interest" description="Disordered" evidence="11">
    <location>
        <begin position="1"/>
        <end position="23"/>
    </location>
</feature>
<feature type="transmembrane region" description="Helical" evidence="12">
    <location>
        <begin position="309"/>
        <end position="334"/>
    </location>
</feature>
<evidence type="ECO:0000256" key="7">
    <source>
        <dbReference type="ARBA" id="ARBA00023180"/>
    </source>
</evidence>
<accession>A0A7I8W401</accession>
<dbReference type="PANTHER" id="PTHR11616">
    <property type="entry name" value="SODIUM/CHLORIDE DEPENDENT TRANSPORTER"/>
    <property type="match status" value="1"/>
</dbReference>
<feature type="transmembrane region" description="Helical" evidence="12">
    <location>
        <begin position="31"/>
        <end position="50"/>
    </location>
</feature>
<dbReference type="GO" id="GO:0005886">
    <property type="term" value="C:plasma membrane"/>
    <property type="evidence" value="ECO:0007669"/>
    <property type="project" value="TreeGrafter"/>
</dbReference>
<gene>
    <name evidence="13" type="ORF">DGYR_LOCUS10400</name>
</gene>
<organism evidence="13 14">
    <name type="scientific">Dimorphilus gyrociliatus</name>
    <dbReference type="NCBI Taxonomy" id="2664684"/>
    <lineage>
        <taxon>Eukaryota</taxon>
        <taxon>Metazoa</taxon>
        <taxon>Spiralia</taxon>
        <taxon>Lophotrochozoa</taxon>
        <taxon>Annelida</taxon>
        <taxon>Polychaeta</taxon>
        <taxon>Polychaeta incertae sedis</taxon>
        <taxon>Dinophilidae</taxon>
        <taxon>Dimorphilus</taxon>
    </lineage>
</organism>
<keyword evidence="9" id="KW-1015">Disulfide bond</keyword>
<sequence length="710" mass="79498">MGAKKENSTVVAESDDGQGESQARGEWGGQLEFILTCVGYAVGLGNVWRFPYLCFKHGGGSFLIPYVLMLLFVGLPIFLFELSLGQFASLGPISIWQVNPLFKGVGYGMIAVSWLISLYYNVIIAYALYFFFASMTNNLPWTDCSNSWNTRFCITANISRAESGNNISNVSDLKTPSEEYFYRHVLKMSDGIDDMGGIVWQLALCLLLAWVIVFCVLIKGIASLGKIVYFTSTFPYFMMTAMIVRGALLDGAGEGVKSYLKPDIEKLKNSEVWSDAGTQIFYSLSACSGGLIAMASYNKFNNNVLRDSLIVPFINCFTSIFAGFAIFSVLGFMAKLKNVPIEQVAQSGPGLVFVVYPEGLSQMPAPYVWSLLFFFMMMMLGFSSEFSIAEAVFVALMDEFPQLRANKWRPIMFRGVCMTIFYLITLPMVAKGGFYLFSLVDNTVSGFPLLIIGFFELTSIVWIYGYNRFKEDYAMMLGKYPPLYFFLTWCIITPLALITVTVFKITQYKSPTLFDGKYTYPKWAEALSWLIVAFTLVFMPCFWIYQILKNGAWSAIKKAASPTPQWGPHDAVDREGTRYNIPQVTLRPHSKISYSNDRSSTASVYGYSKAVSMSDPRNQDFRKSQLTDTVESIYSNPNQTSSFRNVSNQNINTVMGQEIPLGTQLQHAYDNKGLIPSNEEYAHTLSNEVVLDAVKAAAESSNKANYQHGF</sequence>
<feature type="transmembrane region" description="Helical" evidence="12">
    <location>
        <begin position="416"/>
        <end position="437"/>
    </location>
</feature>
<comment type="caution">
    <text evidence="13">The sequence shown here is derived from an EMBL/GenBank/DDBJ whole genome shotgun (WGS) entry which is preliminary data.</text>
</comment>
<keyword evidence="6 12" id="KW-0472">Membrane</keyword>
<keyword evidence="4 10" id="KW-0812">Transmembrane</keyword>
<dbReference type="PROSITE" id="PS50267">
    <property type="entry name" value="NA_NEUROTRAN_SYMP_3"/>
    <property type="match status" value="1"/>
</dbReference>
<keyword evidence="14" id="KW-1185">Reference proteome</keyword>
<feature type="binding site" evidence="8">
    <location>
        <position position="42"/>
    </location>
    <ligand>
        <name>Na(+)</name>
        <dbReference type="ChEBI" id="CHEBI:29101"/>
        <label>1</label>
    </ligand>
</feature>
<dbReference type="Pfam" id="PF00209">
    <property type="entry name" value="SNF"/>
    <property type="match status" value="1"/>
</dbReference>
<dbReference type="GO" id="GO:0005283">
    <property type="term" value="F:amino acid:sodium symporter activity"/>
    <property type="evidence" value="ECO:0007669"/>
    <property type="project" value="TreeGrafter"/>
</dbReference>
<feature type="transmembrane region" description="Helical" evidence="12">
    <location>
        <begin position="367"/>
        <end position="396"/>
    </location>
</feature>
<keyword evidence="8" id="KW-0915">Sodium</keyword>
<feature type="binding site" evidence="8">
    <location>
        <position position="39"/>
    </location>
    <ligand>
        <name>Na(+)</name>
        <dbReference type="ChEBI" id="CHEBI:29101"/>
        <label>1</label>
    </ligand>
</feature>
<dbReference type="EMBL" id="CAJFCJ010000018">
    <property type="protein sequence ID" value="CAD5122602.1"/>
    <property type="molecule type" value="Genomic_DNA"/>
</dbReference>
<feature type="transmembrane region" description="Helical" evidence="12">
    <location>
        <begin position="198"/>
        <end position="218"/>
    </location>
</feature>
<dbReference type="OrthoDB" id="6581954at2759"/>
<dbReference type="GO" id="GO:0046872">
    <property type="term" value="F:metal ion binding"/>
    <property type="evidence" value="ECO:0007669"/>
    <property type="project" value="UniProtKB-KW"/>
</dbReference>
<feature type="transmembrane region" description="Helical" evidence="12">
    <location>
        <begin position="105"/>
        <end position="132"/>
    </location>
</feature>
<dbReference type="InterPro" id="IPR037272">
    <property type="entry name" value="SNS_sf"/>
</dbReference>
<feature type="transmembrane region" description="Helical" evidence="12">
    <location>
        <begin position="443"/>
        <end position="464"/>
    </location>
</feature>
<proteinExistence type="inferred from homology"/>
<keyword evidence="7" id="KW-0325">Glycoprotein</keyword>
<evidence type="ECO:0000313" key="13">
    <source>
        <dbReference type="EMBL" id="CAD5122602.1"/>
    </source>
</evidence>
<comment type="similarity">
    <text evidence="2 10">Belongs to the sodium:neurotransmitter symporter (SNF) (TC 2.A.22) family.</text>
</comment>